<evidence type="ECO:0000256" key="2">
    <source>
        <dbReference type="ARBA" id="ARBA00022694"/>
    </source>
</evidence>
<comment type="subcellular location">
    <subcellularLocation>
        <location evidence="3">Cytoplasm</location>
    </subcellularLocation>
</comment>
<dbReference type="AlphaFoldDB" id="A0A0C3FKJ1"/>
<keyword evidence="5" id="KW-1185">Reference proteome</keyword>
<keyword evidence="1 3" id="KW-0963">Cytoplasm</keyword>
<reference evidence="4 5" key="1">
    <citation type="submission" date="2014-04" db="EMBL/GenBank/DDBJ databases">
        <authorList>
            <consortium name="DOE Joint Genome Institute"/>
            <person name="Kuo A."/>
            <person name="Tarkka M."/>
            <person name="Buscot F."/>
            <person name="Kohler A."/>
            <person name="Nagy L.G."/>
            <person name="Floudas D."/>
            <person name="Copeland A."/>
            <person name="Barry K.W."/>
            <person name="Cichocki N."/>
            <person name="Veneault-Fourrey C."/>
            <person name="LaButti K."/>
            <person name="Lindquist E.A."/>
            <person name="Lipzen A."/>
            <person name="Lundell T."/>
            <person name="Morin E."/>
            <person name="Murat C."/>
            <person name="Sun H."/>
            <person name="Tunlid A."/>
            <person name="Henrissat B."/>
            <person name="Grigoriev I.V."/>
            <person name="Hibbett D.S."/>
            <person name="Martin F."/>
            <person name="Nordberg H.P."/>
            <person name="Cantor M.N."/>
            <person name="Hua S.X."/>
        </authorList>
    </citation>
    <scope>NUCLEOTIDE SEQUENCE [LARGE SCALE GENOMIC DNA]</scope>
    <source>
        <strain evidence="4 5">F 1598</strain>
    </source>
</reference>
<keyword evidence="2 3" id="KW-0819">tRNA processing</keyword>
<sequence length="533" mass="58198">MSSCGNPAVEAEALMSRRLKFDKSRSCVKCKTNVGNIVIRHAVYCKDCFTPLQTTKFKRSLEPSINPASASTSGPRRTKLKATGNLLIGFSGGLGSTVLLDLVSRCYISSNETVENVDGNSKPRGGTKHPRNQSVWMEARACYVEMCGAFPESGMRDRTDEVRKAVERYNGFEFVSLRIEDAFDSRWWASVGGRDQIRERDLGVDLSDEELLLSSLQHSSDSSPLAALQKYLSSLPTTTATQSSLTALTRLLLLYTALATSSSHLLLGTTLTGLSIGLISGVAMGGGFVVREEAGEEWEPRISGLAGEERRIKVVRPLQDMGMKECAAWVWWNGLEVVGKENVVGVKQGIGGLTKDFIVGLERDYPSTVSTIARTCAKLAPKDAAVERCVMCERPAQRGVQDWKARISIRSFNSPESEMSIPLPPHIQSAIPPPSHPHHSSFSPSLTPLLCYGCHTTLTSRSSRGTALQSKNLSKSLTDVIAPLPVWVSSRLLDSVVNPGGEMRDDLGGDAWQSKKMDVKEMRDAVKDFLLED</sequence>
<dbReference type="PANTHER" id="PTHR20882:SF14">
    <property type="entry name" value="CYTOPLASMIC TRNA 2-THIOLATION PROTEIN 2"/>
    <property type="match status" value="1"/>
</dbReference>
<protein>
    <recommendedName>
        <fullName evidence="3">Cytoplasmic tRNA 2-thiolation protein 2</fullName>
    </recommendedName>
</protein>
<evidence type="ECO:0000256" key="1">
    <source>
        <dbReference type="ARBA" id="ARBA00022490"/>
    </source>
</evidence>
<dbReference type="GO" id="GO:0032447">
    <property type="term" value="P:protein urmylation"/>
    <property type="evidence" value="ECO:0007669"/>
    <property type="project" value="UniProtKB-UniRule"/>
</dbReference>
<comment type="function">
    <text evidence="3">Plays a central role in 2-thiolation of mcm(5)S(2)U at tRNA wobble positions of tRNA(Lys), tRNA(Glu) and tRNA(Gln). May act by forming a heterodimer with NCS6 that ligates sulfur from thiocarboxylated URM1 onto the uridine of tRNAs at wobble position. Prior mcm(5) tRNA modification by the elongator complex is required for 2-thiolation. May also be involved in protein urmylation.</text>
</comment>
<dbReference type="InterPro" id="IPR019407">
    <property type="entry name" value="CTU2"/>
</dbReference>
<dbReference type="PANTHER" id="PTHR20882">
    <property type="entry name" value="CYTOPLASMIC TRNA 2-THIOLATION PROTEIN 2"/>
    <property type="match status" value="1"/>
</dbReference>
<evidence type="ECO:0000313" key="5">
    <source>
        <dbReference type="Proteomes" id="UP000054166"/>
    </source>
</evidence>
<dbReference type="Proteomes" id="UP000054166">
    <property type="component" value="Unassembled WGS sequence"/>
</dbReference>
<dbReference type="GO" id="GO:0005829">
    <property type="term" value="C:cytosol"/>
    <property type="evidence" value="ECO:0007669"/>
    <property type="project" value="TreeGrafter"/>
</dbReference>
<comment type="similarity">
    <text evidence="3">Belongs to the CTU2/NCS2 family.</text>
</comment>
<dbReference type="EMBL" id="KN833004">
    <property type="protein sequence ID" value="KIM80474.1"/>
    <property type="molecule type" value="Genomic_DNA"/>
</dbReference>
<comment type="pathway">
    <text evidence="3">tRNA modification; 5-methoxycarbonylmethyl-2-thiouridine-tRNA biosynthesis.</text>
</comment>
<dbReference type="InParanoid" id="A0A0C3FKJ1"/>
<gene>
    <name evidence="3" type="primary">NCS2</name>
    <name evidence="3" type="synonym">CTU2</name>
    <name evidence="4" type="ORF">PILCRDRAFT_822577</name>
</gene>
<organism evidence="4 5">
    <name type="scientific">Piloderma croceum (strain F 1598)</name>
    <dbReference type="NCBI Taxonomy" id="765440"/>
    <lineage>
        <taxon>Eukaryota</taxon>
        <taxon>Fungi</taxon>
        <taxon>Dikarya</taxon>
        <taxon>Basidiomycota</taxon>
        <taxon>Agaricomycotina</taxon>
        <taxon>Agaricomycetes</taxon>
        <taxon>Agaricomycetidae</taxon>
        <taxon>Atheliales</taxon>
        <taxon>Atheliaceae</taxon>
        <taxon>Piloderma</taxon>
    </lineage>
</organism>
<dbReference type="GO" id="GO:0002143">
    <property type="term" value="P:tRNA wobble position uridine thiolation"/>
    <property type="evidence" value="ECO:0007669"/>
    <property type="project" value="TreeGrafter"/>
</dbReference>
<dbReference type="HAMAP" id="MF_03054">
    <property type="entry name" value="CTU2"/>
    <property type="match status" value="1"/>
</dbReference>
<dbReference type="Pfam" id="PF10288">
    <property type="entry name" value="CTU2"/>
    <property type="match status" value="1"/>
</dbReference>
<dbReference type="GO" id="GO:0016779">
    <property type="term" value="F:nucleotidyltransferase activity"/>
    <property type="evidence" value="ECO:0007669"/>
    <property type="project" value="UniProtKB-UniRule"/>
</dbReference>
<dbReference type="HOGENOM" id="CLU_024534_4_0_1"/>
<dbReference type="UniPathway" id="UPA00988"/>
<dbReference type="OrthoDB" id="25129at2759"/>
<dbReference type="InterPro" id="IPR014729">
    <property type="entry name" value="Rossmann-like_a/b/a_fold"/>
</dbReference>
<dbReference type="Gene3D" id="3.40.50.620">
    <property type="entry name" value="HUPs"/>
    <property type="match status" value="1"/>
</dbReference>
<dbReference type="GO" id="GO:0000049">
    <property type="term" value="F:tRNA binding"/>
    <property type="evidence" value="ECO:0007669"/>
    <property type="project" value="InterPro"/>
</dbReference>
<reference evidence="5" key="2">
    <citation type="submission" date="2015-01" db="EMBL/GenBank/DDBJ databases">
        <title>Evolutionary Origins and Diversification of the Mycorrhizal Mutualists.</title>
        <authorList>
            <consortium name="DOE Joint Genome Institute"/>
            <consortium name="Mycorrhizal Genomics Consortium"/>
            <person name="Kohler A."/>
            <person name="Kuo A."/>
            <person name="Nagy L.G."/>
            <person name="Floudas D."/>
            <person name="Copeland A."/>
            <person name="Barry K.W."/>
            <person name="Cichocki N."/>
            <person name="Veneault-Fourrey C."/>
            <person name="LaButti K."/>
            <person name="Lindquist E.A."/>
            <person name="Lipzen A."/>
            <person name="Lundell T."/>
            <person name="Morin E."/>
            <person name="Murat C."/>
            <person name="Riley R."/>
            <person name="Ohm R."/>
            <person name="Sun H."/>
            <person name="Tunlid A."/>
            <person name="Henrissat B."/>
            <person name="Grigoriev I.V."/>
            <person name="Hibbett D.S."/>
            <person name="Martin F."/>
        </authorList>
    </citation>
    <scope>NUCLEOTIDE SEQUENCE [LARGE SCALE GENOMIC DNA]</scope>
    <source>
        <strain evidence="5">F 1598</strain>
    </source>
</reference>
<accession>A0A0C3FKJ1</accession>
<evidence type="ECO:0000313" key="4">
    <source>
        <dbReference type="EMBL" id="KIM80474.1"/>
    </source>
</evidence>
<dbReference type="GO" id="GO:0016783">
    <property type="term" value="F:sulfurtransferase activity"/>
    <property type="evidence" value="ECO:0007669"/>
    <property type="project" value="TreeGrafter"/>
</dbReference>
<dbReference type="SUPFAM" id="SSF52402">
    <property type="entry name" value="Adenine nucleotide alpha hydrolases-like"/>
    <property type="match status" value="1"/>
</dbReference>
<evidence type="ECO:0000256" key="3">
    <source>
        <dbReference type="HAMAP-Rule" id="MF_03054"/>
    </source>
</evidence>
<dbReference type="STRING" id="765440.A0A0C3FKJ1"/>
<proteinExistence type="inferred from homology"/>
<name>A0A0C3FKJ1_PILCF</name>